<gene>
    <name evidence="2" type="ORF">HNR50_004050</name>
</gene>
<keyword evidence="3" id="KW-1185">Reference proteome</keyword>
<dbReference type="EMBL" id="JACHGJ010000011">
    <property type="protein sequence ID" value="MBB6482357.1"/>
    <property type="molecule type" value="Genomic_DNA"/>
</dbReference>
<proteinExistence type="predicted"/>
<accession>A0A841RGL9</accession>
<feature type="transmembrane region" description="Helical" evidence="1">
    <location>
        <begin position="132"/>
        <end position="152"/>
    </location>
</feature>
<keyword evidence="1" id="KW-0472">Membrane</keyword>
<evidence type="ECO:0000313" key="3">
    <source>
        <dbReference type="Proteomes" id="UP000587760"/>
    </source>
</evidence>
<evidence type="ECO:0000256" key="1">
    <source>
        <dbReference type="SAM" id="Phobius"/>
    </source>
</evidence>
<dbReference type="Proteomes" id="UP000587760">
    <property type="component" value="Unassembled WGS sequence"/>
</dbReference>
<keyword evidence="1" id="KW-1133">Transmembrane helix</keyword>
<feature type="transmembrane region" description="Helical" evidence="1">
    <location>
        <begin position="159"/>
        <end position="179"/>
    </location>
</feature>
<feature type="transmembrane region" description="Helical" evidence="1">
    <location>
        <begin position="94"/>
        <end position="112"/>
    </location>
</feature>
<feature type="transmembrane region" description="Helical" evidence="1">
    <location>
        <begin position="199"/>
        <end position="218"/>
    </location>
</feature>
<feature type="transmembrane region" description="Helical" evidence="1">
    <location>
        <begin position="225"/>
        <end position="244"/>
    </location>
</feature>
<feature type="transmembrane region" description="Helical" evidence="1">
    <location>
        <begin position="250"/>
        <end position="272"/>
    </location>
</feature>
<keyword evidence="1" id="KW-0812">Transmembrane</keyword>
<comment type="caution">
    <text evidence="2">The sequence shown here is derived from an EMBL/GenBank/DDBJ whole genome shotgun (WGS) entry which is preliminary data.</text>
</comment>
<organism evidence="2 3">
    <name type="scientific">Spirochaeta isovalerica</name>
    <dbReference type="NCBI Taxonomy" id="150"/>
    <lineage>
        <taxon>Bacteria</taxon>
        <taxon>Pseudomonadati</taxon>
        <taxon>Spirochaetota</taxon>
        <taxon>Spirochaetia</taxon>
        <taxon>Spirochaetales</taxon>
        <taxon>Spirochaetaceae</taxon>
        <taxon>Spirochaeta</taxon>
    </lineage>
</organism>
<evidence type="ECO:0000313" key="2">
    <source>
        <dbReference type="EMBL" id="MBB6482357.1"/>
    </source>
</evidence>
<dbReference type="AlphaFoldDB" id="A0A841RGL9"/>
<feature type="transmembrane region" description="Helical" evidence="1">
    <location>
        <begin position="12"/>
        <end position="31"/>
    </location>
</feature>
<dbReference type="RefSeq" id="WP_184748594.1">
    <property type="nucleotide sequence ID" value="NZ_JACHGJ010000011.1"/>
</dbReference>
<reference evidence="2 3" key="1">
    <citation type="submission" date="2020-08" db="EMBL/GenBank/DDBJ databases">
        <title>Genomic Encyclopedia of Type Strains, Phase IV (KMG-IV): sequencing the most valuable type-strain genomes for metagenomic binning, comparative biology and taxonomic classification.</title>
        <authorList>
            <person name="Goeker M."/>
        </authorList>
    </citation>
    <scope>NUCLEOTIDE SEQUENCE [LARGE SCALE GENOMIC DNA]</scope>
    <source>
        <strain evidence="2 3">DSM 2461</strain>
    </source>
</reference>
<name>A0A841RGL9_9SPIO</name>
<sequence length="273" mass="31454">MTLSLRNRLIRLTILFCFVLSAFFLITFFYLNKDDYFSLSSLVNSLNKLDRFTSDSAYNSLYWAIITASVLYVFSIITSLVLFHYFKKKVSPEIFFFILFILSLSLQSIRLFELQLIMIQVSPFYGVLITRAYYFFRLFGVFCFFASSLFPIGVQFQKLGTILISILLLSFTISALMPIDPTRMNGFFLYNISDSLSLLVMTLSIRVLTVINFIRVSLTTRSRNYLAVLIAAVLIIAGDELLLLLPVPLISITLLFTGAIIYSRSLYTYYLWI</sequence>
<protein>
    <submittedName>
        <fullName evidence="2">Uncharacterized protein</fullName>
    </submittedName>
</protein>
<feature type="transmembrane region" description="Helical" evidence="1">
    <location>
        <begin position="61"/>
        <end position="82"/>
    </location>
</feature>